<dbReference type="EMBL" id="AUZX01008534">
    <property type="protein sequence ID" value="EQD55660.1"/>
    <property type="molecule type" value="Genomic_DNA"/>
</dbReference>
<gene>
    <name evidence="1" type="ORF">B1A_11864</name>
</gene>
<feature type="non-terminal residue" evidence="1">
    <location>
        <position position="81"/>
    </location>
</feature>
<reference evidence="1" key="1">
    <citation type="submission" date="2013-08" db="EMBL/GenBank/DDBJ databases">
        <authorList>
            <person name="Mendez C."/>
            <person name="Richter M."/>
            <person name="Ferrer M."/>
            <person name="Sanchez J."/>
        </authorList>
    </citation>
    <scope>NUCLEOTIDE SEQUENCE</scope>
</reference>
<organism evidence="1">
    <name type="scientific">mine drainage metagenome</name>
    <dbReference type="NCBI Taxonomy" id="410659"/>
    <lineage>
        <taxon>unclassified sequences</taxon>
        <taxon>metagenomes</taxon>
        <taxon>ecological metagenomes</taxon>
    </lineage>
</organism>
<accession>T1BNU3</accession>
<dbReference type="AlphaFoldDB" id="T1BNU3"/>
<protein>
    <submittedName>
        <fullName evidence="1">Uncharacterized protein</fullName>
    </submittedName>
</protein>
<evidence type="ECO:0000313" key="1">
    <source>
        <dbReference type="EMBL" id="EQD55660.1"/>
    </source>
</evidence>
<sequence length="81" mass="8931">MFGELYGSATETRFAKDLPEVLQWINGGPAPDTVSQASFSPARLHTMRSRLSAAYKGLYALLMRDGAKDFRTGDTIQLATY</sequence>
<proteinExistence type="predicted"/>
<comment type="caution">
    <text evidence="1">The sequence shown here is derived from an EMBL/GenBank/DDBJ whole genome shotgun (WGS) entry which is preliminary data.</text>
</comment>
<reference evidence="1" key="2">
    <citation type="journal article" date="2014" name="ISME J.">
        <title>Microbial stratification in low pH oxic and suboxic macroscopic growths along an acid mine drainage.</title>
        <authorList>
            <person name="Mendez-Garcia C."/>
            <person name="Mesa V."/>
            <person name="Sprenger R.R."/>
            <person name="Richter M."/>
            <person name="Diez M.S."/>
            <person name="Solano J."/>
            <person name="Bargiela R."/>
            <person name="Golyshina O.V."/>
            <person name="Manteca A."/>
            <person name="Ramos J.L."/>
            <person name="Gallego J.R."/>
            <person name="Llorente I."/>
            <person name="Martins Dos Santos V.A."/>
            <person name="Jensen O.N."/>
            <person name="Pelaez A.I."/>
            <person name="Sanchez J."/>
            <person name="Ferrer M."/>
        </authorList>
    </citation>
    <scope>NUCLEOTIDE SEQUENCE</scope>
</reference>
<name>T1BNU3_9ZZZZ</name>